<dbReference type="GO" id="GO:0005634">
    <property type="term" value="C:nucleus"/>
    <property type="evidence" value="ECO:0007669"/>
    <property type="project" value="UniProtKB-SubCell"/>
</dbReference>
<dbReference type="EMBL" id="JAPTSV010000013">
    <property type="protein sequence ID" value="KAJ1521293.1"/>
    <property type="molecule type" value="Genomic_DNA"/>
</dbReference>
<feature type="region of interest" description="Disordered" evidence="10">
    <location>
        <begin position="134"/>
        <end position="212"/>
    </location>
</feature>
<evidence type="ECO:0000256" key="7">
    <source>
        <dbReference type="ARBA" id="ARBA00023242"/>
    </source>
</evidence>
<keyword evidence="9" id="KW-0862">Zinc</keyword>
<evidence type="ECO:0000256" key="5">
    <source>
        <dbReference type="ARBA" id="ARBA00023015"/>
    </source>
</evidence>
<dbReference type="SUPFAM" id="SSF57667">
    <property type="entry name" value="beta-beta-alpha zinc fingers"/>
    <property type="match status" value="1"/>
</dbReference>
<dbReference type="AlphaFoldDB" id="A0AAV7X5W4"/>
<dbReference type="GO" id="GO:0035167">
    <property type="term" value="P:larval lymph gland hemopoiesis"/>
    <property type="evidence" value="ECO:0007669"/>
    <property type="project" value="UniProtKB-ARBA"/>
</dbReference>
<evidence type="ECO:0000313" key="14">
    <source>
        <dbReference type="Proteomes" id="UP001075354"/>
    </source>
</evidence>
<gene>
    <name evidence="13" type="ORF">ONE63_002971</name>
</gene>
<evidence type="ECO:0000259" key="12">
    <source>
        <dbReference type="PROSITE" id="PS50157"/>
    </source>
</evidence>
<dbReference type="InterPro" id="IPR011333">
    <property type="entry name" value="SKP1/BTB/POZ_sf"/>
</dbReference>
<dbReference type="GO" id="GO:0016199">
    <property type="term" value="P:axon midline choice point recognition"/>
    <property type="evidence" value="ECO:0007669"/>
    <property type="project" value="UniProtKB-ARBA"/>
</dbReference>
<dbReference type="GO" id="GO:0048813">
    <property type="term" value="P:dendrite morphogenesis"/>
    <property type="evidence" value="ECO:0007669"/>
    <property type="project" value="UniProtKB-ARBA"/>
</dbReference>
<keyword evidence="9" id="KW-0863">Zinc-finger</keyword>
<dbReference type="Gene3D" id="3.30.160.60">
    <property type="entry name" value="Classic Zinc Finger"/>
    <property type="match status" value="2"/>
</dbReference>
<keyword evidence="2" id="KW-0217">Developmental protein</keyword>
<keyword evidence="7" id="KW-0539">Nucleus</keyword>
<proteinExistence type="predicted"/>
<dbReference type="PROSITE" id="PS50097">
    <property type="entry name" value="BTB"/>
    <property type="match status" value="1"/>
</dbReference>
<dbReference type="SMART" id="SM00355">
    <property type="entry name" value="ZnF_C2H2"/>
    <property type="match status" value="3"/>
</dbReference>
<evidence type="ECO:0008006" key="15">
    <source>
        <dbReference type="Google" id="ProtNLM"/>
    </source>
</evidence>
<keyword evidence="3" id="KW-0221">Differentiation</keyword>
<feature type="compositionally biased region" description="Polar residues" evidence="10">
    <location>
        <begin position="195"/>
        <end position="211"/>
    </location>
</feature>
<evidence type="ECO:0000256" key="2">
    <source>
        <dbReference type="ARBA" id="ARBA00022473"/>
    </source>
</evidence>
<dbReference type="Pfam" id="PF00096">
    <property type="entry name" value="zf-C2H2"/>
    <property type="match status" value="3"/>
</dbReference>
<dbReference type="GO" id="GO:0006357">
    <property type="term" value="P:regulation of transcription by RNA polymerase II"/>
    <property type="evidence" value="ECO:0007669"/>
    <property type="project" value="TreeGrafter"/>
</dbReference>
<dbReference type="Gene3D" id="3.30.710.10">
    <property type="entry name" value="Potassium Channel Kv1.1, Chain A"/>
    <property type="match status" value="1"/>
</dbReference>
<comment type="subcellular location">
    <subcellularLocation>
        <location evidence="1">Nucleus</location>
    </subcellularLocation>
</comment>
<dbReference type="InterPro" id="IPR013087">
    <property type="entry name" value="Znf_C2H2_type"/>
</dbReference>
<feature type="domain" description="C2H2-type" evidence="12">
    <location>
        <begin position="356"/>
        <end position="383"/>
    </location>
</feature>
<sequence length="445" mass="48854">MGTSQQFSLRWNNYLRHITSAFESLRTDLDLVDVTLSCEGKKIKAHKMLLSACSSYFKDLFKENPCQHPVIVFRNVKFVDLEALIDFMYQGEVNVVQEQLASFLTTAELLAVEGLTDGNDRDLTEYLDAANTVPAADTLPNTNTSQEKKRPTSTNNSYFSSLDQNPVSPPTKRKRWSSPPSASGSQKSRTDSVETNRLPQTSSSSGATSEHNIVPVLSQVKLEMPEFIDSDSAQINYNNPHSEDNELEDISTMDHNMATGSGGSKEESLDVYGGNSSDTGDITGEHMMPAELSQVLAKAGPSSEGSHDSLQVRPGPGRLQEPGRGPALGHLGALWQAQPPPPPPPPQQQQQPQPQFTCGECGKGFQVRDSLYKHRSVHRGATTCPICNAVLNRRGYLRHHMALVHGSVHTGSSQCPVCQAVLSRRRHLKRHMLVVHGIVLDLQPL</sequence>
<dbReference type="InterPro" id="IPR000210">
    <property type="entry name" value="BTB/POZ_dom"/>
</dbReference>
<dbReference type="PANTHER" id="PTHR23110:SF111">
    <property type="entry name" value="LONGITUDINALS LACKING PROTEIN, ISOFORMS F_I_K_T"/>
    <property type="match status" value="1"/>
</dbReference>
<keyword evidence="9" id="KW-0479">Metal-binding</keyword>
<dbReference type="SMART" id="SM00225">
    <property type="entry name" value="BTB"/>
    <property type="match status" value="1"/>
</dbReference>
<organism evidence="13 14">
    <name type="scientific">Megalurothrips usitatus</name>
    <name type="common">bean blossom thrips</name>
    <dbReference type="NCBI Taxonomy" id="439358"/>
    <lineage>
        <taxon>Eukaryota</taxon>
        <taxon>Metazoa</taxon>
        <taxon>Ecdysozoa</taxon>
        <taxon>Arthropoda</taxon>
        <taxon>Hexapoda</taxon>
        <taxon>Insecta</taxon>
        <taxon>Pterygota</taxon>
        <taxon>Neoptera</taxon>
        <taxon>Paraneoptera</taxon>
        <taxon>Thysanoptera</taxon>
        <taxon>Terebrantia</taxon>
        <taxon>Thripoidea</taxon>
        <taxon>Thripidae</taxon>
        <taxon>Megalurothrips</taxon>
    </lineage>
</organism>
<evidence type="ECO:0000256" key="3">
    <source>
        <dbReference type="ARBA" id="ARBA00022782"/>
    </source>
</evidence>
<dbReference type="GO" id="GO:0045467">
    <property type="term" value="P:R7 cell development"/>
    <property type="evidence" value="ECO:0007669"/>
    <property type="project" value="UniProtKB-ARBA"/>
</dbReference>
<evidence type="ECO:0000256" key="8">
    <source>
        <dbReference type="ARBA" id="ARBA00037382"/>
    </source>
</evidence>
<feature type="domain" description="BTB" evidence="11">
    <location>
        <begin position="32"/>
        <end position="97"/>
    </location>
</feature>
<keyword evidence="14" id="KW-1185">Reference proteome</keyword>
<evidence type="ECO:0000256" key="6">
    <source>
        <dbReference type="ARBA" id="ARBA00023163"/>
    </source>
</evidence>
<feature type="region of interest" description="Disordered" evidence="10">
    <location>
        <begin position="295"/>
        <end position="355"/>
    </location>
</feature>
<dbReference type="CDD" id="cd18315">
    <property type="entry name" value="BTB_POZ_BAB-like"/>
    <property type="match status" value="1"/>
</dbReference>
<feature type="compositionally biased region" description="Low complexity" evidence="10">
    <location>
        <begin position="177"/>
        <end position="187"/>
    </location>
</feature>
<dbReference type="Pfam" id="PF00651">
    <property type="entry name" value="BTB"/>
    <property type="match status" value="1"/>
</dbReference>
<evidence type="ECO:0000256" key="1">
    <source>
        <dbReference type="ARBA" id="ARBA00004123"/>
    </source>
</evidence>
<evidence type="ECO:0000256" key="4">
    <source>
        <dbReference type="ARBA" id="ARBA00022902"/>
    </source>
</evidence>
<comment type="caution">
    <text evidence="13">The sequence shown here is derived from an EMBL/GenBank/DDBJ whole genome shotgun (WGS) entry which is preliminary data.</text>
</comment>
<evidence type="ECO:0000256" key="10">
    <source>
        <dbReference type="SAM" id="MobiDB-lite"/>
    </source>
</evidence>
<keyword evidence="6" id="KW-0804">Transcription</keyword>
<dbReference type="InterPro" id="IPR036236">
    <property type="entry name" value="Znf_C2H2_sf"/>
</dbReference>
<dbReference type="GO" id="GO:0007464">
    <property type="term" value="P:R3/R4 cell fate commitment"/>
    <property type="evidence" value="ECO:0007669"/>
    <property type="project" value="UniProtKB-ARBA"/>
</dbReference>
<dbReference type="PROSITE" id="PS50157">
    <property type="entry name" value="ZINC_FINGER_C2H2_2"/>
    <property type="match status" value="1"/>
</dbReference>
<dbReference type="PROSITE" id="PS00028">
    <property type="entry name" value="ZINC_FINGER_C2H2_1"/>
    <property type="match status" value="3"/>
</dbReference>
<name>A0AAV7X5W4_9NEOP</name>
<reference evidence="13" key="1">
    <citation type="submission" date="2022-12" db="EMBL/GenBank/DDBJ databases">
        <title>Chromosome-level genome assembly of the bean flower thrips Megalurothrips usitatus.</title>
        <authorList>
            <person name="Ma L."/>
            <person name="Liu Q."/>
            <person name="Li H."/>
            <person name="Cai W."/>
        </authorList>
    </citation>
    <scope>NUCLEOTIDE SEQUENCE</scope>
    <source>
        <strain evidence="13">Cailab_2022a</strain>
    </source>
</reference>
<evidence type="ECO:0000313" key="13">
    <source>
        <dbReference type="EMBL" id="KAJ1521293.1"/>
    </source>
</evidence>
<evidence type="ECO:0000259" key="11">
    <source>
        <dbReference type="PROSITE" id="PS50097"/>
    </source>
</evidence>
<dbReference type="PANTHER" id="PTHR23110">
    <property type="entry name" value="BTB DOMAIN TRANSCRIPTION FACTOR"/>
    <property type="match status" value="1"/>
</dbReference>
<dbReference type="InterPro" id="IPR051095">
    <property type="entry name" value="Dros_DevTransReg"/>
</dbReference>
<keyword evidence="5" id="KW-0805">Transcription regulation</keyword>
<dbReference type="SUPFAM" id="SSF54695">
    <property type="entry name" value="POZ domain"/>
    <property type="match status" value="1"/>
</dbReference>
<dbReference type="Proteomes" id="UP001075354">
    <property type="component" value="Chromosome 13"/>
</dbReference>
<keyword evidence="4" id="KW-0524">Neurogenesis</keyword>
<feature type="region of interest" description="Disordered" evidence="10">
    <location>
        <begin position="258"/>
        <end position="281"/>
    </location>
</feature>
<feature type="compositionally biased region" description="Pro residues" evidence="10">
    <location>
        <begin position="338"/>
        <end position="347"/>
    </location>
</feature>
<accession>A0AAV7X5W4</accession>
<protein>
    <recommendedName>
        <fullName evidence="15">Broad-complex core protein</fullName>
    </recommendedName>
</protein>
<dbReference type="GO" id="GO:0007526">
    <property type="term" value="P:larval somatic muscle development"/>
    <property type="evidence" value="ECO:0007669"/>
    <property type="project" value="UniProtKB-ARBA"/>
</dbReference>
<evidence type="ECO:0000256" key="9">
    <source>
        <dbReference type="PROSITE-ProRule" id="PRU00042"/>
    </source>
</evidence>
<dbReference type="GO" id="GO:0008406">
    <property type="term" value="P:gonad development"/>
    <property type="evidence" value="ECO:0007669"/>
    <property type="project" value="UniProtKB-ARBA"/>
</dbReference>
<comment type="function">
    <text evidence="8">Putative transcription factor required for axon growth and guidance in the central and peripheral nervous systems. Repels CNS axons away from the midline by promoting the expression of the midline repellent sli and its receptor robo.</text>
</comment>
<feature type="compositionally biased region" description="Polar residues" evidence="10">
    <location>
        <begin position="152"/>
        <end position="166"/>
    </location>
</feature>
<dbReference type="GO" id="GO:0008270">
    <property type="term" value="F:zinc ion binding"/>
    <property type="evidence" value="ECO:0007669"/>
    <property type="project" value="UniProtKB-KW"/>
</dbReference>
<dbReference type="GO" id="GO:0045476">
    <property type="term" value="P:nurse cell apoptotic process"/>
    <property type="evidence" value="ECO:0007669"/>
    <property type="project" value="UniProtKB-ARBA"/>
</dbReference>